<evidence type="ECO:0000256" key="1">
    <source>
        <dbReference type="ARBA" id="ARBA00009922"/>
    </source>
</evidence>
<dbReference type="Gene3D" id="1.10.10.160">
    <property type="match status" value="1"/>
</dbReference>
<feature type="compositionally biased region" description="Polar residues" evidence="12">
    <location>
        <begin position="684"/>
        <end position="718"/>
    </location>
</feature>
<evidence type="ECO:0000256" key="8">
    <source>
        <dbReference type="ARBA" id="ARBA00034617"/>
    </source>
</evidence>
<evidence type="ECO:0000256" key="2">
    <source>
        <dbReference type="ARBA" id="ARBA00022741"/>
    </source>
</evidence>
<keyword evidence="5 10" id="KW-0067">ATP-binding</keyword>
<keyword evidence="4 10" id="KW-0347">Helicase</keyword>
<dbReference type="PROSITE" id="PS51198">
    <property type="entry name" value="UVRD_HELICASE_ATP_BIND"/>
    <property type="match status" value="1"/>
</dbReference>
<dbReference type="PANTHER" id="PTHR11070:SF2">
    <property type="entry name" value="ATP-DEPENDENT DNA HELICASE SRS2"/>
    <property type="match status" value="1"/>
</dbReference>
<evidence type="ECO:0000313" key="16">
    <source>
        <dbReference type="Proteomes" id="UP000617402"/>
    </source>
</evidence>
<comment type="caution">
    <text evidence="15">The sequence shown here is derived from an EMBL/GenBank/DDBJ whole genome shotgun (WGS) entry which is preliminary data.</text>
</comment>
<keyword evidence="2 10" id="KW-0547">Nucleotide-binding</keyword>
<dbReference type="Proteomes" id="UP000617402">
    <property type="component" value="Unassembled WGS sequence"/>
</dbReference>
<feature type="compositionally biased region" description="Low complexity" evidence="12">
    <location>
        <begin position="672"/>
        <end position="683"/>
    </location>
</feature>
<dbReference type="GO" id="GO:0003678">
    <property type="term" value="F:DNA helicase activity"/>
    <property type="evidence" value="ECO:0007669"/>
    <property type="project" value="UniProtKB-EC"/>
</dbReference>
<dbReference type="InterPro" id="IPR013986">
    <property type="entry name" value="DExx_box_DNA_helicase_dom_sf"/>
</dbReference>
<dbReference type="PROSITE" id="PS51217">
    <property type="entry name" value="UVRD_HELICASE_CTER"/>
    <property type="match status" value="1"/>
</dbReference>
<dbReference type="Pfam" id="PF21196">
    <property type="entry name" value="PcrA_UvrD_tudor"/>
    <property type="match status" value="1"/>
</dbReference>
<evidence type="ECO:0000256" key="4">
    <source>
        <dbReference type="ARBA" id="ARBA00022806"/>
    </source>
</evidence>
<dbReference type="InterPro" id="IPR027417">
    <property type="entry name" value="P-loop_NTPase"/>
</dbReference>
<dbReference type="GO" id="GO:0016787">
    <property type="term" value="F:hydrolase activity"/>
    <property type="evidence" value="ECO:0007669"/>
    <property type="project" value="UniProtKB-KW"/>
</dbReference>
<protein>
    <recommendedName>
        <fullName evidence="11">ATP-dependent DNA helicase</fullName>
        <ecNumber evidence="11">5.6.2.4</ecNumber>
    </recommendedName>
</protein>
<gene>
    <name evidence="15" type="primary">pcrA</name>
    <name evidence="15" type="ORF">H1S01_05890</name>
</gene>
<evidence type="ECO:0000256" key="9">
    <source>
        <dbReference type="ARBA" id="ARBA00048988"/>
    </source>
</evidence>
<dbReference type="PANTHER" id="PTHR11070">
    <property type="entry name" value="UVRD / RECB / PCRA DNA HELICASE FAMILY MEMBER"/>
    <property type="match status" value="1"/>
</dbReference>
<dbReference type="InterPro" id="IPR005751">
    <property type="entry name" value="ATP-dep_DNA_helicase_PcrA"/>
</dbReference>
<sequence>MASIKGDYRLPRDFLGSLNPVQREAVLHQEGPLLILAGAGSGKTRVLTHRIAHMIEQSRISPFHILAITFTNKAAGEMKERLGHLIGPRAKDVWMSTFHSACMRILRREGEKIGYDRNFVIYDSDDQQRLIKECMKELNLDDKRFKPQAISAGISSAKNILMDPIGYERQAYDYFAQITAKVYHVYQRKLKSNMAVDFDDLLMLTVRLFREYPQVLDYYQDRFQYIHVDEYQDTNHAQYSWVKLLAEKYRNLCVVGDDDQSIYGWRGADIQNILDFERDYPEATVLKLEQNYRSTAKILEAANSVVGNNRGRKAKRLWTENQDGQPLVSYQGDTEHDEARYIIHNVRNLSETDGRPYRDFAVLYRTNAQSRVLEEHFMYAGIPYRIFRGLRFYERKEIKDIVAYLRFISNPADEISFRRIVNTPKRGIGDATVQKLLDYGTSNGWSVQECLDRVSEVPGISRGGKALKSFAALIEELRREVDKSLVTSIVEQVIDLTGYVRELEAEHSEEAKSRIENIKEFLSVTQEFDRNADEKTLEEFLAGVSLISDMDNYNEAEDAVVLMTMHAAKGLEFPVVFVAGMEEGVFPHSRVQFEQSEVEEERRLCYVAITRARERLFLTRAWQRTIFGNTVYNQPSRFLEEIPTELLLEEDEGRPSTGFTTRNRYDRGSNRSSLQSAFSTSSSQGEAANTDSFDLNKSFFTPSQRKSAPSDTEATGGNFTVGDKVQHGKFGTGVVVKVSGEGENQEVHVAFPQQGIKKLLRKFAPLKRI</sequence>
<feature type="region of interest" description="Disordered" evidence="12">
    <location>
        <begin position="649"/>
        <end position="723"/>
    </location>
</feature>
<evidence type="ECO:0000256" key="11">
    <source>
        <dbReference type="RuleBase" id="RU364053"/>
    </source>
</evidence>
<keyword evidence="6 11" id="KW-0238">DNA-binding</keyword>
<feature type="binding site" evidence="10">
    <location>
        <begin position="37"/>
        <end position="44"/>
    </location>
    <ligand>
        <name>ATP</name>
        <dbReference type="ChEBI" id="CHEBI:30616"/>
    </ligand>
</feature>
<feature type="domain" description="UvrD-like helicase C-terminal" evidence="14">
    <location>
        <begin position="296"/>
        <end position="570"/>
    </location>
</feature>
<comment type="catalytic activity">
    <reaction evidence="8">
        <text>Couples ATP hydrolysis with the unwinding of duplex DNA by translocating in the 3'-5' direction.</text>
        <dbReference type="EC" id="5.6.2.4"/>
    </reaction>
</comment>
<feature type="domain" description="UvrD-like helicase ATP-binding" evidence="13">
    <location>
        <begin position="16"/>
        <end position="295"/>
    </location>
</feature>
<evidence type="ECO:0000259" key="14">
    <source>
        <dbReference type="PROSITE" id="PS51217"/>
    </source>
</evidence>
<evidence type="ECO:0000256" key="7">
    <source>
        <dbReference type="ARBA" id="ARBA00023235"/>
    </source>
</evidence>
<keyword evidence="7" id="KW-0413">Isomerase</keyword>
<dbReference type="InterPro" id="IPR014016">
    <property type="entry name" value="UvrD-like_ATP-bd"/>
</dbReference>
<dbReference type="SUPFAM" id="SSF52540">
    <property type="entry name" value="P-loop containing nucleoside triphosphate hydrolases"/>
    <property type="match status" value="1"/>
</dbReference>
<dbReference type="EC" id="5.6.2.4" evidence="11"/>
<organism evidence="15 16">
    <name type="scientific">Heliobacterium chlorum</name>
    <dbReference type="NCBI Taxonomy" id="2698"/>
    <lineage>
        <taxon>Bacteria</taxon>
        <taxon>Bacillati</taxon>
        <taxon>Bacillota</taxon>
        <taxon>Clostridia</taxon>
        <taxon>Eubacteriales</taxon>
        <taxon>Heliobacteriaceae</taxon>
        <taxon>Heliobacterium</taxon>
    </lineage>
</organism>
<evidence type="ECO:0000259" key="13">
    <source>
        <dbReference type="PROSITE" id="PS51198"/>
    </source>
</evidence>
<dbReference type="CDD" id="cd18807">
    <property type="entry name" value="SF1_C_UvrD"/>
    <property type="match status" value="1"/>
</dbReference>
<keyword evidence="16" id="KW-1185">Reference proteome</keyword>
<dbReference type="Gene3D" id="3.40.50.300">
    <property type="entry name" value="P-loop containing nucleotide triphosphate hydrolases"/>
    <property type="match status" value="2"/>
</dbReference>
<dbReference type="InterPro" id="IPR000212">
    <property type="entry name" value="DNA_helicase_UvrD/REP"/>
</dbReference>
<keyword evidence="3 10" id="KW-0378">Hydrolase</keyword>
<proteinExistence type="inferred from homology"/>
<evidence type="ECO:0000313" key="15">
    <source>
        <dbReference type="EMBL" id="MBC9784043.1"/>
    </source>
</evidence>
<evidence type="ECO:0000256" key="6">
    <source>
        <dbReference type="ARBA" id="ARBA00023125"/>
    </source>
</evidence>
<evidence type="ECO:0000256" key="10">
    <source>
        <dbReference type="PROSITE-ProRule" id="PRU00560"/>
    </source>
</evidence>
<dbReference type="InterPro" id="IPR014017">
    <property type="entry name" value="DNA_helicase_UvrD-like_C"/>
</dbReference>
<comment type="similarity">
    <text evidence="1 11">Belongs to the helicase family. UvrD subfamily.</text>
</comment>
<dbReference type="Gene3D" id="1.10.486.10">
    <property type="entry name" value="PCRA, domain 4"/>
    <property type="match status" value="1"/>
</dbReference>
<name>A0ABR7T201_HELCL</name>
<evidence type="ECO:0000256" key="3">
    <source>
        <dbReference type="ARBA" id="ARBA00022801"/>
    </source>
</evidence>
<dbReference type="Pfam" id="PF13361">
    <property type="entry name" value="UvrD_C"/>
    <property type="match status" value="1"/>
</dbReference>
<dbReference type="CDD" id="cd17932">
    <property type="entry name" value="DEXQc_UvrD"/>
    <property type="match status" value="1"/>
</dbReference>
<reference evidence="15 16" key="1">
    <citation type="submission" date="2020-07" db="EMBL/GenBank/DDBJ databases">
        <title>Draft whole-genome sequence of Heliobacterium chlorum DSM 3682, type strain.</title>
        <authorList>
            <person name="Kyndt J.A."/>
            <person name="Meyer T.E."/>
            <person name="Imhoff J.F."/>
        </authorList>
    </citation>
    <scope>NUCLEOTIDE SEQUENCE [LARGE SCALE GENOMIC DNA]</scope>
    <source>
        <strain evidence="15 16">DSM 3682</strain>
    </source>
</reference>
<dbReference type="EMBL" id="JACVHF010000003">
    <property type="protein sequence ID" value="MBC9784043.1"/>
    <property type="molecule type" value="Genomic_DNA"/>
</dbReference>
<evidence type="ECO:0000256" key="12">
    <source>
        <dbReference type="SAM" id="MobiDB-lite"/>
    </source>
</evidence>
<comment type="catalytic activity">
    <reaction evidence="9 11">
        <text>ATP + H2O = ADP + phosphate + H(+)</text>
        <dbReference type="Rhea" id="RHEA:13065"/>
        <dbReference type="ChEBI" id="CHEBI:15377"/>
        <dbReference type="ChEBI" id="CHEBI:15378"/>
        <dbReference type="ChEBI" id="CHEBI:30616"/>
        <dbReference type="ChEBI" id="CHEBI:43474"/>
        <dbReference type="ChEBI" id="CHEBI:456216"/>
        <dbReference type="EC" id="5.6.2.4"/>
    </reaction>
</comment>
<dbReference type="Pfam" id="PF00580">
    <property type="entry name" value="UvrD-helicase"/>
    <property type="match status" value="1"/>
</dbReference>
<evidence type="ECO:0000256" key="5">
    <source>
        <dbReference type="ARBA" id="ARBA00022840"/>
    </source>
</evidence>
<dbReference type="NCBIfam" id="TIGR01073">
    <property type="entry name" value="pcrA"/>
    <property type="match status" value="1"/>
</dbReference>
<accession>A0ABR7T201</accession>